<keyword evidence="2" id="KW-0812">Transmembrane</keyword>
<accession>A0ABY7DFR9</accession>
<evidence type="ECO:0000259" key="3">
    <source>
        <dbReference type="Pfam" id="PF07699"/>
    </source>
</evidence>
<protein>
    <recommendedName>
        <fullName evidence="3">Tyrosine-protein kinase ephrin type A/B receptor-like domain-containing protein</fullName>
    </recommendedName>
</protein>
<dbReference type="Proteomes" id="UP001164746">
    <property type="component" value="Chromosome 2"/>
</dbReference>
<dbReference type="SMART" id="SM01411">
    <property type="entry name" value="Ephrin_rec_like"/>
    <property type="match status" value="2"/>
</dbReference>
<evidence type="ECO:0000256" key="2">
    <source>
        <dbReference type="SAM" id="Phobius"/>
    </source>
</evidence>
<feature type="domain" description="Tyrosine-protein kinase ephrin type A/B receptor-like" evidence="3">
    <location>
        <begin position="66"/>
        <end position="116"/>
    </location>
</feature>
<dbReference type="SUPFAM" id="SSF57184">
    <property type="entry name" value="Growth factor receptor domain"/>
    <property type="match status" value="1"/>
</dbReference>
<reference evidence="4" key="1">
    <citation type="submission" date="2022-11" db="EMBL/GenBank/DDBJ databases">
        <title>Centuries of genome instability and evolution in soft-shell clam transmissible cancer (bioRxiv).</title>
        <authorList>
            <person name="Hart S.F.M."/>
            <person name="Yonemitsu M.A."/>
            <person name="Giersch R.M."/>
            <person name="Beal B.F."/>
            <person name="Arriagada G."/>
            <person name="Davis B.W."/>
            <person name="Ostrander E.A."/>
            <person name="Goff S.P."/>
            <person name="Metzger M.J."/>
        </authorList>
    </citation>
    <scope>NUCLEOTIDE SEQUENCE</scope>
    <source>
        <strain evidence="4">MELC-2E11</strain>
        <tissue evidence="4">Siphon/mantle</tissue>
    </source>
</reference>
<evidence type="ECO:0000313" key="5">
    <source>
        <dbReference type="Proteomes" id="UP001164746"/>
    </source>
</evidence>
<evidence type="ECO:0000313" key="4">
    <source>
        <dbReference type="EMBL" id="WAQ95284.1"/>
    </source>
</evidence>
<organism evidence="4 5">
    <name type="scientific">Mya arenaria</name>
    <name type="common">Soft-shell clam</name>
    <dbReference type="NCBI Taxonomy" id="6604"/>
    <lineage>
        <taxon>Eukaryota</taxon>
        <taxon>Metazoa</taxon>
        <taxon>Spiralia</taxon>
        <taxon>Lophotrochozoa</taxon>
        <taxon>Mollusca</taxon>
        <taxon>Bivalvia</taxon>
        <taxon>Autobranchia</taxon>
        <taxon>Heteroconchia</taxon>
        <taxon>Euheterodonta</taxon>
        <taxon>Imparidentia</taxon>
        <taxon>Neoheterodontei</taxon>
        <taxon>Myida</taxon>
        <taxon>Myoidea</taxon>
        <taxon>Myidae</taxon>
        <taxon>Mya</taxon>
    </lineage>
</organism>
<feature type="transmembrane region" description="Helical" evidence="2">
    <location>
        <begin position="125"/>
        <end position="148"/>
    </location>
</feature>
<proteinExistence type="predicted"/>
<sequence length="239" mass="26016">MRSELMQDKENKCGPGEIISDNGCKKCPIDTFQPMDHPNSSTGCQPCMNNDIFETGTTFTAYCPSGQLINAVFNNCIPCPIGMYKDNTLDRFSSECTPCPNGSATQNVGASHDSQCASHEEQNSLAVIIGTSVTGGLLLIVVVAFFIYRNRNKKLPEKGRSDMTDASNPMHVYDILHDGENNKPNSTDEYYVIPADVNISVTGDAQTSTGTYANESSIHVQNTDTTSSEKDVYTQLDVD</sequence>
<dbReference type="InterPro" id="IPR011641">
    <property type="entry name" value="Tyr-kin_ephrin_A/B_rcpt-like"/>
</dbReference>
<dbReference type="EMBL" id="CP111013">
    <property type="protein sequence ID" value="WAQ95284.1"/>
    <property type="molecule type" value="Genomic_DNA"/>
</dbReference>
<evidence type="ECO:0000256" key="1">
    <source>
        <dbReference type="SAM" id="MobiDB-lite"/>
    </source>
</evidence>
<keyword evidence="2" id="KW-0472">Membrane</keyword>
<feature type="region of interest" description="Disordered" evidence="1">
    <location>
        <begin position="219"/>
        <end position="239"/>
    </location>
</feature>
<dbReference type="Pfam" id="PF07699">
    <property type="entry name" value="Ephrin_rec_like"/>
    <property type="match status" value="1"/>
</dbReference>
<name>A0ABY7DFR9_MYAAR</name>
<feature type="non-terminal residue" evidence="4">
    <location>
        <position position="239"/>
    </location>
</feature>
<dbReference type="InterPro" id="IPR009030">
    <property type="entry name" value="Growth_fac_rcpt_cys_sf"/>
</dbReference>
<dbReference type="Gene3D" id="2.10.50.10">
    <property type="entry name" value="Tumor Necrosis Factor Receptor, subunit A, domain 2"/>
    <property type="match status" value="2"/>
</dbReference>
<gene>
    <name evidence="4" type="ORF">MAR_027974</name>
</gene>
<keyword evidence="2" id="KW-1133">Transmembrane helix</keyword>
<keyword evidence="5" id="KW-1185">Reference proteome</keyword>